<dbReference type="PROSITE" id="PS51471">
    <property type="entry name" value="FE2OG_OXY"/>
    <property type="match status" value="1"/>
</dbReference>
<dbReference type="InterPro" id="IPR026992">
    <property type="entry name" value="DIOX_N"/>
</dbReference>
<keyword evidence="1" id="KW-0408">Iron</keyword>
<organism evidence="3 4">
    <name type="scientific">Lingula anatina</name>
    <name type="common">Brachiopod</name>
    <name type="synonym">Lingula unguis</name>
    <dbReference type="NCBI Taxonomy" id="7574"/>
    <lineage>
        <taxon>Eukaryota</taxon>
        <taxon>Metazoa</taxon>
        <taxon>Spiralia</taxon>
        <taxon>Lophotrochozoa</taxon>
        <taxon>Brachiopoda</taxon>
        <taxon>Linguliformea</taxon>
        <taxon>Lingulata</taxon>
        <taxon>Lingulida</taxon>
        <taxon>Linguloidea</taxon>
        <taxon>Lingulidae</taxon>
        <taxon>Lingula</taxon>
    </lineage>
</organism>
<dbReference type="KEGG" id="lak:106173182"/>
<dbReference type="STRING" id="7574.A0A1S3JGZ1"/>
<keyword evidence="1" id="KW-0479">Metal-binding</keyword>
<comment type="similarity">
    <text evidence="1">Belongs to the iron/ascorbate-dependent oxidoreductase family.</text>
</comment>
<dbReference type="GeneID" id="106173182"/>
<proteinExistence type="inferred from homology"/>
<dbReference type="SUPFAM" id="SSF51197">
    <property type="entry name" value="Clavaminate synthase-like"/>
    <property type="match status" value="1"/>
</dbReference>
<dbReference type="RefSeq" id="XP_013409675.1">
    <property type="nucleotide sequence ID" value="XM_013554221.1"/>
</dbReference>
<dbReference type="Pfam" id="PF14226">
    <property type="entry name" value="DIOX_N"/>
    <property type="match status" value="1"/>
</dbReference>
<sequence length="351" mass="39849">MTTDQGHGDLSWIPIIDLKVFDITKEENEVDRKDLEKVANDVFKAFSTIGFVYIKNHGIPQDQIDNIFRLADDFFAQPQETKDKLIRPVSEAVGIGYIPGGREHFVSGKPAVLRESFDVIIGSTYKQLWPSIPNFEQDVVEFHRTCAKLSLRMLKLIGMGLGLEDQNELLACHTNLVNWRDNSTTMLRLLTYPPFTEKEDKMPDLTRCAEHTDYGSMSLMFQDSTGGLEVIVLGVTVCWVCHCAWCASVEYEPGMALTHCVQTVDGEYKPATPIPGTIVVILDDMMPRWTSDRLKATLHRVTPSDKRNTRRSLVYFTDPDSCTIVKPLDGSDTYPPIRYTRYVTQVHMNDF</sequence>
<dbReference type="InParanoid" id="A0A1S3JGZ1"/>
<dbReference type="GO" id="GO:0016491">
    <property type="term" value="F:oxidoreductase activity"/>
    <property type="evidence" value="ECO:0007669"/>
    <property type="project" value="UniProtKB-KW"/>
</dbReference>
<evidence type="ECO:0000259" key="2">
    <source>
        <dbReference type="PROSITE" id="PS51471"/>
    </source>
</evidence>
<feature type="domain" description="Fe2OG dioxygenase" evidence="2">
    <location>
        <begin position="182"/>
        <end position="319"/>
    </location>
</feature>
<protein>
    <submittedName>
        <fullName evidence="4">UPF0676 protein C1494.01-like</fullName>
    </submittedName>
</protein>
<evidence type="ECO:0000256" key="1">
    <source>
        <dbReference type="RuleBase" id="RU003682"/>
    </source>
</evidence>
<dbReference type="OrthoDB" id="288590at2759"/>
<keyword evidence="1" id="KW-0560">Oxidoreductase</keyword>
<evidence type="ECO:0000313" key="3">
    <source>
        <dbReference type="Proteomes" id="UP000085678"/>
    </source>
</evidence>
<dbReference type="Gene3D" id="2.60.120.330">
    <property type="entry name" value="B-lactam Antibiotic, Isopenicillin N Synthase, Chain"/>
    <property type="match status" value="1"/>
</dbReference>
<dbReference type="GO" id="GO:0046872">
    <property type="term" value="F:metal ion binding"/>
    <property type="evidence" value="ECO:0007669"/>
    <property type="project" value="UniProtKB-KW"/>
</dbReference>
<dbReference type="InterPro" id="IPR005123">
    <property type="entry name" value="Oxoglu/Fe-dep_dioxygenase_dom"/>
</dbReference>
<dbReference type="Proteomes" id="UP000085678">
    <property type="component" value="Unplaced"/>
</dbReference>
<dbReference type="InterPro" id="IPR044861">
    <property type="entry name" value="IPNS-like_FE2OG_OXY"/>
</dbReference>
<gene>
    <name evidence="4" type="primary">LOC106173182</name>
</gene>
<dbReference type="InterPro" id="IPR027443">
    <property type="entry name" value="IPNS-like_sf"/>
</dbReference>
<keyword evidence="3" id="KW-1185">Reference proteome</keyword>
<dbReference type="Pfam" id="PF03171">
    <property type="entry name" value="2OG-FeII_Oxy"/>
    <property type="match status" value="1"/>
</dbReference>
<accession>A0A1S3JGZ1</accession>
<evidence type="ECO:0000313" key="4">
    <source>
        <dbReference type="RefSeq" id="XP_013409675.1"/>
    </source>
</evidence>
<reference evidence="4" key="1">
    <citation type="submission" date="2025-08" db="UniProtKB">
        <authorList>
            <consortium name="RefSeq"/>
        </authorList>
    </citation>
    <scope>IDENTIFICATION</scope>
    <source>
        <tissue evidence="4">Gonads</tissue>
    </source>
</reference>
<dbReference type="InterPro" id="IPR050231">
    <property type="entry name" value="Iron_ascorbate_oxido_reductase"/>
</dbReference>
<dbReference type="PANTHER" id="PTHR47990">
    <property type="entry name" value="2-OXOGLUTARATE (2OG) AND FE(II)-DEPENDENT OXYGENASE SUPERFAMILY PROTEIN-RELATED"/>
    <property type="match status" value="1"/>
</dbReference>
<name>A0A1S3JGZ1_LINAN</name>
<dbReference type="AlphaFoldDB" id="A0A1S3JGZ1"/>